<evidence type="ECO:0000256" key="11">
    <source>
        <dbReference type="ARBA" id="ARBA00023136"/>
    </source>
</evidence>
<keyword evidence="13" id="KW-0325">Glycoprotein</keyword>
<keyword evidence="17" id="KW-1185">Reference proteome</keyword>
<keyword evidence="7" id="KW-0256">Endoplasmic reticulum</keyword>
<keyword evidence="6" id="KW-0479">Metal-binding</keyword>
<dbReference type="PANTHER" id="PTHR46025:SF3">
    <property type="entry name" value="XYLOSYLTRANSFERASE OXT"/>
    <property type="match status" value="1"/>
</dbReference>
<name>A0ABT1MLT0_9RHOB</name>
<organism evidence="16 17">
    <name type="scientific">Paracoccus albicereus</name>
    <dbReference type="NCBI Taxonomy" id="2922394"/>
    <lineage>
        <taxon>Bacteria</taxon>
        <taxon>Pseudomonadati</taxon>
        <taxon>Pseudomonadota</taxon>
        <taxon>Alphaproteobacteria</taxon>
        <taxon>Rhodobacterales</taxon>
        <taxon>Paracoccaceae</taxon>
        <taxon>Paracoccus</taxon>
    </lineage>
</organism>
<keyword evidence="10" id="KW-0333">Golgi apparatus</keyword>
<comment type="subcellular location">
    <subcellularLocation>
        <location evidence="2">Endoplasmic reticulum membrane</location>
        <topology evidence="2">Single-pass type II membrane protein</topology>
    </subcellularLocation>
    <subcellularLocation>
        <location evidence="1">Golgi apparatus membrane</location>
        <topology evidence="1">Single-pass type II membrane protein</topology>
    </subcellularLocation>
</comment>
<evidence type="ECO:0000313" key="17">
    <source>
        <dbReference type="Proteomes" id="UP001203945"/>
    </source>
</evidence>
<sequence length="596" mass="66991">MNVRGTLAPDAATWNARVPAAARNHNPVANNSGASDAVRLGVVMLCHAALDLAARMARIWASGGAVVMIHVDSKASKNDVAKMRSALADLDTVRFSHRIACTWGDMSLVHATQNAARQLLDEWPDTTHVYLASGACLPLRPVSELRAYLAQDPTADHIESVDAREGRWTAGGFDMERFLLWFPVDWRRRRILFDRLVQVQRRLRIRRRLPAGLSPHLGSQWWCLTASTLRAILDDPRRSTFEAFFRFSWIPDESYFQSLARIHSIRIENHSLTLAKFDPFGRPYLLYDDHLQLLAESRCFVARKIWADARGLYAHFPATTDAGDGRDAATQPDSSLMASVFDRAVARRRLGRPGLYMQSRFPAKDRENGKTSAPYAVFQGFSDLFPQFEDWLATRIDADVHGHLLGPGEVEFSGRPEVGPGALSTHPVLRDHDPQGFLSALIRITRRMQAFQFSPRDNQALNWFIVTDPNARLMVVTGAWVVPLLQSDMPFDDIRRVAAQLQRIELDQQTALRSVWVKAQVRSWDLSEFLDDPERALKTAVQMADPRAEPGEDLPVMRDVAGLPDFLRRLRNAGLHQRVTGLFHERSDSSKGGGLG</sequence>
<evidence type="ECO:0000256" key="5">
    <source>
        <dbReference type="ARBA" id="ARBA00022692"/>
    </source>
</evidence>
<protein>
    <recommendedName>
        <fullName evidence="14">Peptide O-xylosyltransferase</fullName>
    </recommendedName>
</protein>
<dbReference type="InterPro" id="IPR003406">
    <property type="entry name" value="Glyco_trans_14"/>
</dbReference>
<keyword evidence="3" id="KW-0328">Glycosyltransferase</keyword>
<evidence type="ECO:0000256" key="13">
    <source>
        <dbReference type="ARBA" id="ARBA00023180"/>
    </source>
</evidence>
<evidence type="ECO:0000256" key="6">
    <source>
        <dbReference type="ARBA" id="ARBA00022723"/>
    </source>
</evidence>
<evidence type="ECO:0000256" key="14">
    <source>
        <dbReference type="ARBA" id="ARBA00042865"/>
    </source>
</evidence>
<keyword evidence="5" id="KW-0812">Transmembrane</keyword>
<evidence type="ECO:0000256" key="10">
    <source>
        <dbReference type="ARBA" id="ARBA00023034"/>
    </source>
</evidence>
<reference evidence="16 17" key="1">
    <citation type="submission" date="2022-03" db="EMBL/GenBank/DDBJ databases">
        <authorList>
            <person name="He Y."/>
        </authorList>
    </citation>
    <scope>NUCLEOTIDE SEQUENCE [LARGE SCALE GENOMIC DNA]</scope>
    <source>
        <strain evidence="16 17">TK19116</strain>
        <plasmid evidence="16">unnamed1</plasmid>
    </source>
</reference>
<keyword evidence="9" id="KW-1133">Transmembrane helix</keyword>
<comment type="caution">
    <text evidence="16">The sequence shown here is derived from an EMBL/GenBank/DDBJ whole genome shotgun (WGS) entry which is preliminary data.</text>
</comment>
<dbReference type="Pfam" id="PF02485">
    <property type="entry name" value="Branch"/>
    <property type="match status" value="1"/>
</dbReference>
<evidence type="ECO:0000256" key="4">
    <source>
        <dbReference type="ARBA" id="ARBA00022679"/>
    </source>
</evidence>
<evidence type="ECO:0000256" key="8">
    <source>
        <dbReference type="ARBA" id="ARBA00022968"/>
    </source>
</evidence>
<dbReference type="EMBL" id="JAKZEU010000001">
    <property type="protein sequence ID" value="MCQ0969253.1"/>
    <property type="molecule type" value="Genomic_DNA"/>
</dbReference>
<evidence type="ECO:0000256" key="9">
    <source>
        <dbReference type="ARBA" id="ARBA00022989"/>
    </source>
</evidence>
<keyword evidence="11" id="KW-0472">Membrane</keyword>
<keyword evidence="8" id="KW-0735">Signal-anchor</keyword>
<feature type="domain" description="DUF5927" evidence="15">
    <location>
        <begin position="303"/>
        <end position="588"/>
    </location>
</feature>
<keyword evidence="4" id="KW-0808">Transferase</keyword>
<proteinExistence type="predicted"/>
<evidence type="ECO:0000256" key="7">
    <source>
        <dbReference type="ARBA" id="ARBA00022824"/>
    </source>
</evidence>
<evidence type="ECO:0000256" key="2">
    <source>
        <dbReference type="ARBA" id="ARBA00004648"/>
    </source>
</evidence>
<keyword evidence="16" id="KW-0614">Plasmid</keyword>
<keyword evidence="12" id="KW-1015">Disulfide bond</keyword>
<gene>
    <name evidence="16" type="ORF">MLD63_02220</name>
</gene>
<evidence type="ECO:0000256" key="12">
    <source>
        <dbReference type="ARBA" id="ARBA00023157"/>
    </source>
</evidence>
<evidence type="ECO:0000313" key="16">
    <source>
        <dbReference type="EMBL" id="MCQ0969253.1"/>
    </source>
</evidence>
<evidence type="ECO:0000259" key="15">
    <source>
        <dbReference type="Pfam" id="PF19349"/>
    </source>
</evidence>
<dbReference type="InterPro" id="IPR043538">
    <property type="entry name" value="XYLT"/>
</dbReference>
<dbReference type="Proteomes" id="UP001203945">
    <property type="component" value="Unassembled WGS sequence"/>
</dbReference>
<accession>A0ABT1MLT0</accession>
<evidence type="ECO:0000256" key="3">
    <source>
        <dbReference type="ARBA" id="ARBA00022676"/>
    </source>
</evidence>
<dbReference type="InterPro" id="IPR045971">
    <property type="entry name" value="DUF5927"/>
</dbReference>
<dbReference type="Pfam" id="PF19349">
    <property type="entry name" value="DUF5927"/>
    <property type="match status" value="1"/>
</dbReference>
<geneLocation type="plasmid" evidence="16">
    <name>unnamed1</name>
</geneLocation>
<dbReference type="PANTHER" id="PTHR46025">
    <property type="entry name" value="XYLOSYLTRANSFERASE OXT"/>
    <property type="match status" value="1"/>
</dbReference>
<evidence type="ECO:0000256" key="1">
    <source>
        <dbReference type="ARBA" id="ARBA00004323"/>
    </source>
</evidence>